<dbReference type="GO" id="GO:0004029">
    <property type="term" value="F:aldehyde dehydrogenase (NAD+) activity"/>
    <property type="evidence" value="ECO:0007669"/>
    <property type="project" value="TreeGrafter"/>
</dbReference>
<keyword evidence="5" id="KW-1185">Reference proteome</keyword>
<proteinExistence type="predicted"/>
<reference evidence="4 5" key="1">
    <citation type="journal article" date="2016" name="Mol. Biol. Evol.">
        <title>Comparative Genomics of Early-Diverging Mushroom-Forming Fungi Provides Insights into the Origins of Lignocellulose Decay Capabilities.</title>
        <authorList>
            <person name="Nagy L.G."/>
            <person name="Riley R."/>
            <person name="Tritt A."/>
            <person name="Adam C."/>
            <person name="Daum C."/>
            <person name="Floudas D."/>
            <person name="Sun H."/>
            <person name="Yadav J.S."/>
            <person name="Pangilinan J."/>
            <person name="Larsson K.H."/>
            <person name="Matsuura K."/>
            <person name="Barry K."/>
            <person name="Labutti K."/>
            <person name="Kuo R."/>
            <person name="Ohm R.A."/>
            <person name="Bhattacharya S.S."/>
            <person name="Shirouzu T."/>
            <person name="Yoshinaga Y."/>
            <person name="Martin F.M."/>
            <person name="Grigoriev I.V."/>
            <person name="Hibbett D.S."/>
        </authorList>
    </citation>
    <scope>NUCLEOTIDE SEQUENCE [LARGE SCALE GENOMIC DNA]</scope>
    <source>
        <strain evidence="4 5">CBS 109695</strain>
    </source>
</reference>
<dbReference type="GO" id="GO:0005737">
    <property type="term" value="C:cytoplasm"/>
    <property type="evidence" value="ECO:0007669"/>
    <property type="project" value="TreeGrafter"/>
</dbReference>
<name>A0A166NL29_9AGAM</name>
<dbReference type="Proteomes" id="UP000076532">
    <property type="component" value="Unassembled WGS sequence"/>
</dbReference>
<dbReference type="InterPro" id="IPR051783">
    <property type="entry name" value="NAD(P)-dependent_oxidoreduct"/>
</dbReference>
<dbReference type="EMBL" id="KV417522">
    <property type="protein sequence ID" value="KZP25123.1"/>
    <property type="molecule type" value="Genomic_DNA"/>
</dbReference>
<evidence type="ECO:0000313" key="4">
    <source>
        <dbReference type="EMBL" id="KZP25123.1"/>
    </source>
</evidence>
<dbReference type="PANTHER" id="PTHR48079">
    <property type="entry name" value="PROTEIN YEEZ"/>
    <property type="match status" value="1"/>
</dbReference>
<gene>
    <name evidence="4" type="ORF">FIBSPDRAFT_1041617</name>
    <name evidence="3" type="ORF">FIBSPDRAFT_824143</name>
</gene>
<dbReference type="Gene3D" id="3.40.50.720">
    <property type="entry name" value="NAD(P)-binding Rossmann-like Domain"/>
    <property type="match status" value="1"/>
</dbReference>
<dbReference type="PANTHER" id="PTHR48079:SF3">
    <property type="entry name" value="NAD-DEPENDENT EPIMERASE_DEHYDRATASE DOMAIN-CONTAINING PROTEIN"/>
    <property type="match status" value="1"/>
</dbReference>
<evidence type="ECO:0000313" key="3">
    <source>
        <dbReference type="EMBL" id="KZP22695.1"/>
    </source>
</evidence>
<evidence type="ECO:0000313" key="5">
    <source>
        <dbReference type="Proteomes" id="UP000076532"/>
    </source>
</evidence>
<dbReference type="OrthoDB" id="10000533at2759"/>
<dbReference type="Pfam" id="PF01370">
    <property type="entry name" value="Epimerase"/>
    <property type="match status" value="1"/>
</dbReference>
<protein>
    <submittedName>
        <fullName evidence="4">NAD(P)-binding protein</fullName>
    </submittedName>
</protein>
<dbReference type="InterPro" id="IPR001509">
    <property type="entry name" value="Epimerase_deHydtase"/>
</dbReference>
<dbReference type="EMBL" id="KV417537">
    <property type="protein sequence ID" value="KZP22695.1"/>
    <property type="molecule type" value="Genomic_DNA"/>
</dbReference>
<feature type="signal peptide" evidence="1">
    <location>
        <begin position="1"/>
        <end position="19"/>
    </location>
</feature>
<keyword evidence="1" id="KW-0732">Signal</keyword>
<evidence type="ECO:0000256" key="1">
    <source>
        <dbReference type="SAM" id="SignalP"/>
    </source>
</evidence>
<dbReference type="AlphaFoldDB" id="A0A166NL29"/>
<organism evidence="4 5">
    <name type="scientific">Athelia psychrophila</name>
    <dbReference type="NCBI Taxonomy" id="1759441"/>
    <lineage>
        <taxon>Eukaryota</taxon>
        <taxon>Fungi</taxon>
        <taxon>Dikarya</taxon>
        <taxon>Basidiomycota</taxon>
        <taxon>Agaricomycotina</taxon>
        <taxon>Agaricomycetes</taxon>
        <taxon>Agaricomycetidae</taxon>
        <taxon>Atheliales</taxon>
        <taxon>Atheliaceae</taxon>
        <taxon>Athelia</taxon>
    </lineage>
</organism>
<evidence type="ECO:0000259" key="2">
    <source>
        <dbReference type="Pfam" id="PF01370"/>
    </source>
</evidence>
<dbReference type="InterPro" id="IPR036291">
    <property type="entry name" value="NAD(P)-bd_dom_sf"/>
</dbReference>
<feature type="chain" id="PRO_5007997415" evidence="1">
    <location>
        <begin position="20"/>
        <end position="311"/>
    </location>
</feature>
<sequence>MKVLILGASGFIGLPAAQALVRAGHQVYGLTRSEEKGKLLAADEIIPVISEVTDFDKWVHLAAGLDAIIDAVGGSADIRILSASLLSAISTAAASLRPAGAPKLAYIYTSGTWVHGEDRENTVTDTTPCTHPAELVAWRVGMEQKVLEDTVLNGIVVRPALLYGRSGSLLAPLFNAAMEAGKWSAAAGNKNDGLVRWTGRAGGRYAAIHTDDLADLYLRVCEHAALVGGRTFDVANDGTESVDDFLGVLARLVGAKGYAYTEPSNLYEEALGTTTLIRPYLARALLGWRPRKAGLVDGLSAYYQAYLAARA</sequence>
<dbReference type="SUPFAM" id="SSF51735">
    <property type="entry name" value="NAD(P)-binding Rossmann-fold domains"/>
    <property type="match status" value="1"/>
</dbReference>
<accession>A0A166NL29</accession>
<feature type="domain" description="NAD-dependent epimerase/dehydratase" evidence="2">
    <location>
        <begin position="3"/>
        <end position="234"/>
    </location>
</feature>
<dbReference type="STRING" id="436010.A0A166NL29"/>